<dbReference type="RefSeq" id="WP_105862214.1">
    <property type="nucleotide sequence ID" value="NZ_PUEJ01000004.1"/>
</dbReference>
<protein>
    <submittedName>
        <fullName evidence="1">Uncharacterized protein</fullName>
    </submittedName>
</protein>
<name>A0A2S9QD53_9HYPH</name>
<dbReference type="AlphaFoldDB" id="A0A2S9QD53"/>
<organism evidence="1 2">
    <name type="scientific">Labrys okinawensis</name>
    <dbReference type="NCBI Taxonomy" id="346911"/>
    <lineage>
        <taxon>Bacteria</taxon>
        <taxon>Pseudomonadati</taxon>
        <taxon>Pseudomonadota</taxon>
        <taxon>Alphaproteobacteria</taxon>
        <taxon>Hyphomicrobiales</taxon>
        <taxon>Xanthobacteraceae</taxon>
        <taxon>Labrys</taxon>
    </lineage>
</organism>
<reference evidence="1 2" key="1">
    <citation type="submission" date="2018-02" db="EMBL/GenBank/DDBJ databases">
        <title>Whole genome sequencing of endophytic bacterium.</title>
        <authorList>
            <person name="Eedara R."/>
            <person name="Podile A.R."/>
        </authorList>
    </citation>
    <scope>NUCLEOTIDE SEQUENCE [LARGE SCALE GENOMIC DNA]</scope>
    <source>
        <strain evidence="1 2">RP1T</strain>
    </source>
</reference>
<evidence type="ECO:0000313" key="2">
    <source>
        <dbReference type="Proteomes" id="UP000237682"/>
    </source>
</evidence>
<comment type="caution">
    <text evidence="1">The sequence shown here is derived from an EMBL/GenBank/DDBJ whole genome shotgun (WGS) entry which is preliminary data.</text>
</comment>
<proteinExistence type="predicted"/>
<evidence type="ECO:0000313" key="1">
    <source>
        <dbReference type="EMBL" id="PRH87276.1"/>
    </source>
</evidence>
<keyword evidence="2" id="KW-1185">Reference proteome</keyword>
<gene>
    <name evidence="1" type="ORF">C5L14_11635</name>
</gene>
<dbReference type="Proteomes" id="UP000237682">
    <property type="component" value="Unassembled WGS sequence"/>
</dbReference>
<dbReference type="EMBL" id="PUEJ01000004">
    <property type="protein sequence ID" value="PRH87276.1"/>
    <property type="molecule type" value="Genomic_DNA"/>
</dbReference>
<accession>A0A2S9QD53</accession>
<dbReference type="OrthoDB" id="9255812at2"/>
<sequence>MMLADQIRGLVERGEYERALDLGIAASLNDRLEPDALQALYGMTAKLRSECIDLASKKADVGPVYQALEAMLLKANELTGEDMYGRRV</sequence>